<feature type="compositionally biased region" description="Pro residues" evidence="8">
    <location>
        <begin position="41"/>
        <end position="51"/>
    </location>
</feature>
<comment type="function">
    <text evidence="7">Component of the NuA4 histone acetyltransferase complex which is involved in transcriptional activation of selected genes principally by acetylation of nucleosomal histone H4 and H2A. The NuA4 complex is also involved in DNA repair.</text>
</comment>
<keyword evidence="3" id="KW-0156">Chromatin regulator</keyword>
<keyword evidence="4" id="KW-0805">Transcription regulation</keyword>
<dbReference type="PANTHER" id="PTHR13581">
    <property type="entry name" value="MRG-BINDING PROTEIN"/>
    <property type="match status" value="1"/>
</dbReference>
<accession>A0AAE0I538</accession>
<feature type="region of interest" description="Disordered" evidence="8">
    <location>
        <begin position="180"/>
        <end position="329"/>
    </location>
</feature>
<feature type="compositionally biased region" description="Basic residues" evidence="8">
    <location>
        <begin position="312"/>
        <end position="329"/>
    </location>
</feature>
<feature type="compositionally biased region" description="Polar residues" evidence="8">
    <location>
        <begin position="9"/>
        <end position="20"/>
    </location>
</feature>
<evidence type="ECO:0000256" key="3">
    <source>
        <dbReference type="ARBA" id="ARBA00022853"/>
    </source>
</evidence>
<evidence type="ECO:0000313" key="10">
    <source>
        <dbReference type="Proteomes" id="UP001283341"/>
    </source>
</evidence>
<evidence type="ECO:0000256" key="6">
    <source>
        <dbReference type="ARBA" id="ARBA00023242"/>
    </source>
</evidence>
<dbReference type="GO" id="GO:0006357">
    <property type="term" value="P:regulation of transcription by RNA polymerase II"/>
    <property type="evidence" value="ECO:0007669"/>
    <property type="project" value="TreeGrafter"/>
</dbReference>
<name>A0AAE0I538_9PEZI</name>
<proteinExistence type="inferred from homology"/>
<gene>
    <name evidence="9" type="ORF">B0H66DRAFT_234207</name>
</gene>
<dbReference type="InterPro" id="IPR012423">
    <property type="entry name" value="Eaf7/MRGBP"/>
</dbReference>
<reference evidence="9" key="2">
    <citation type="submission" date="2023-06" db="EMBL/GenBank/DDBJ databases">
        <authorList>
            <consortium name="Lawrence Berkeley National Laboratory"/>
            <person name="Haridas S."/>
            <person name="Hensen N."/>
            <person name="Bonometti L."/>
            <person name="Westerberg I."/>
            <person name="Brannstrom I.O."/>
            <person name="Guillou S."/>
            <person name="Cros-Aarteil S."/>
            <person name="Calhoun S."/>
            <person name="Kuo A."/>
            <person name="Mondo S."/>
            <person name="Pangilinan J."/>
            <person name="Riley R."/>
            <person name="Labutti K."/>
            <person name="Andreopoulos B."/>
            <person name="Lipzen A."/>
            <person name="Chen C."/>
            <person name="Yanf M."/>
            <person name="Daum C."/>
            <person name="Ng V."/>
            <person name="Clum A."/>
            <person name="Steindorff A."/>
            <person name="Ohm R."/>
            <person name="Martin F."/>
            <person name="Silar P."/>
            <person name="Natvig D."/>
            <person name="Lalanne C."/>
            <person name="Gautier V."/>
            <person name="Ament-Velasquez S.L."/>
            <person name="Kruys A."/>
            <person name="Hutchinson M.I."/>
            <person name="Powell A.J."/>
            <person name="Barry K."/>
            <person name="Miller A.N."/>
            <person name="Grigoriev I.V."/>
            <person name="Debuchy R."/>
            <person name="Gladieux P."/>
            <person name="Thoren M.H."/>
            <person name="Johannesson H."/>
        </authorList>
    </citation>
    <scope>NUCLEOTIDE SEQUENCE</scope>
    <source>
        <strain evidence="9">CBS 118394</strain>
    </source>
</reference>
<comment type="caution">
    <text evidence="9">The sequence shown here is derived from an EMBL/GenBank/DDBJ whole genome shotgun (WGS) entry which is preliminary data.</text>
</comment>
<comment type="similarity">
    <text evidence="2">Belongs to the EAF7 family.</text>
</comment>
<sequence length="329" mass="35602">MPPKKRGGRSSTHAAATPSAQDEDSAMEIDTPAELETPKVPTAPPPTPATPAAPETPTVPMAPSPPPRPKFNFNDGWTNDQLASLFKGIIQWKPAGMHKYFRVLAISEHLRNHGFDPDVYPHTRPSGIWKKLSEFYNLELVDTSVNAQVPPPDEEGQKRRWKYFSLPPEEFHDLMMDRRRADASEAPTSPAQWDPDAPVASPDPAPAPAPAETKGRLQKRKAVSDIGPKTRSSTVDETDGEASGHSPAPKSARGKRSAKRAFSKASKAKEEESSEPESEAEEESGDADEESEEEGTEAPASKPSRGGGRGRGAARRRARGRGRGRGRGG</sequence>
<keyword evidence="5" id="KW-0804">Transcription</keyword>
<feature type="compositionally biased region" description="Acidic residues" evidence="8">
    <location>
        <begin position="21"/>
        <end position="33"/>
    </location>
</feature>
<dbReference type="GO" id="GO:0035267">
    <property type="term" value="C:NuA4 histone acetyltransferase complex"/>
    <property type="evidence" value="ECO:0007669"/>
    <property type="project" value="TreeGrafter"/>
</dbReference>
<evidence type="ECO:0000256" key="4">
    <source>
        <dbReference type="ARBA" id="ARBA00023015"/>
    </source>
</evidence>
<evidence type="ECO:0000256" key="7">
    <source>
        <dbReference type="ARBA" id="ARBA00025178"/>
    </source>
</evidence>
<feature type="region of interest" description="Disordered" evidence="8">
    <location>
        <begin position="1"/>
        <end position="71"/>
    </location>
</feature>
<evidence type="ECO:0000256" key="8">
    <source>
        <dbReference type="SAM" id="MobiDB-lite"/>
    </source>
</evidence>
<evidence type="ECO:0000313" key="9">
    <source>
        <dbReference type="EMBL" id="KAK3318357.1"/>
    </source>
</evidence>
<dbReference type="Pfam" id="PF07904">
    <property type="entry name" value="Eaf7"/>
    <property type="match status" value="1"/>
</dbReference>
<dbReference type="PANTHER" id="PTHR13581:SF5">
    <property type="entry name" value="MRG_MORF4L-BINDING PROTEIN"/>
    <property type="match status" value="1"/>
</dbReference>
<feature type="compositionally biased region" description="Acidic residues" evidence="8">
    <location>
        <begin position="272"/>
        <end position="296"/>
    </location>
</feature>
<protein>
    <submittedName>
        <fullName evidence="9">Chromatin modification-related protein EAF7-domain-containing protein</fullName>
    </submittedName>
</protein>
<evidence type="ECO:0000256" key="5">
    <source>
        <dbReference type="ARBA" id="ARBA00023163"/>
    </source>
</evidence>
<dbReference type="AlphaFoldDB" id="A0AAE0I538"/>
<feature type="compositionally biased region" description="Basic residues" evidence="8">
    <location>
        <begin position="252"/>
        <end position="262"/>
    </location>
</feature>
<keyword evidence="10" id="KW-1185">Reference proteome</keyword>
<dbReference type="GO" id="GO:0006325">
    <property type="term" value="P:chromatin organization"/>
    <property type="evidence" value="ECO:0007669"/>
    <property type="project" value="UniProtKB-KW"/>
</dbReference>
<dbReference type="GO" id="GO:0005634">
    <property type="term" value="C:nucleus"/>
    <property type="evidence" value="ECO:0007669"/>
    <property type="project" value="UniProtKB-SubCell"/>
</dbReference>
<dbReference type="EMBL" id="JAUEDM010000004">
    <property type="protein sequence ID" value="KAK3318357.1"/>
    <property type="molecule type" value="Genomic_DNA"/>
</dbReference>
<organism evidence="9 10">
    <name type="scientific">Apodospora peruviana</name>
    <dbReference type="NCBI Taxonomy" id="516989"/>
    <lineage>
        <taxon>Eukaryota</taxon>
        <taxon>Fungi</taxon>
        <taxon>Dikarya</taxon>
        <taxon>Ascomycota</taxon>
        <taxon>Pezizomycotina</taxon>
        <taxon>Sordariomycetes</taxon>
        <taxon>Sordariomycetidae</taxon>
        <taxon>Sordariales</taxon>
        <taxon>Lasiosphaeriaceae</taxon>
        <taxon>Apodospora</taxon>
    </lineage>
</organism>
<reference evidence="9" key="1">
    <citation type="journal article" date="2023" name="Mol. Phylogenet. Evol.">
        <title>Genome-scale phylogeny and comparative genomics of the fungal order Sordariales.</title>
        <authorList>
            <person name="Hensen N."/>
            <person name="Bonometti L."/>
            <person name="Westerberg I."/>
            <person name="Brannstrom I.O."/>
            <person name="Guillou S."/>
            <person name="Cros-Aarteil S."/>
            <person name="Calhoun S."/>
            <person name="Haridas S."/>
            <person name="Kuo A."/>
            <person name="Mondo S."/>
            <person name="Pangilinan J."/>
            <person name="Riley R."/>
            <person name="LaButti K."/>
            <person name="Andreopoulos B."/>
            <person name="Lipzen A."/>
            <person name="Chen C."/>
            <person name="Yan M."/>
            <person name="Daum C."/>
            <person name="Ng V."/>
            <person name="Clum A."/>
            <person name="Steindorff A."/>
            <person name="Ohm R.A."/>
            <person name="Martin F."/>
            <person name="Silar P."/>
            <person name="Natvig D.O."/>
            <person name="Lalanne C."/>
            <person name="Gautier V."/>
            <person name="Ament-Velasquez S.L."/>
            <person name="Kruys A."/>
            <person name="Hutchinson M.I."/>
            <person name="Powell A.J."/>
            <person name="Barry K."/>
            <person name="Miller A.N."/>
            <person name="Grigoriev I.V."/>
            <person name="Debuchy R."/>
            <person name="Gladieux P."/>
            <person name="Hiltunen Thoren M."/>
            <person name="Johannesson H."/>
        </authorList>
    </citation>
    <scope>NUCLEOTIDE SEQUENCE</scope>
    <source>
        <strain evidence="9">CBS 118394</strain>
    </source>
</reference>
<evidence type="ECO:0000256" key="1">
    <source>
        <dbReference type="ARBA" id="ARBA00004123"/>
    </source>
</evidence>
<keyword evidence="6" id="KW-0539">Nucleus</keyword>
<evidence type="ECO:0000256" key="2">
    <source>
        <dbReference type="ARBA" id="ARBA00007117"/>
    </source>
</evidence>
<feature type="compositionally biased region" description="Pro residues" evidence="8">
    <location>
        <begin position="60"/>
        <end position="69"/>
    </location>
</feature>
<comment type="subcellular location">
    <subcellularLocation>
        <location evidence="1">Nucleus</location>
    </subcellularLocation>
</comment>
<dbReference type="Proteomes" id="UP001283341">
    <property type="component" value="Unassembled WGS sequence"/>
</dbReference>